<reference evidence="1 2" key="1">
    <citation type="journal article" date="2015" name="Nature">
        <title>rRNA introns, odd ribosomes, and small enigmatic genomes across a large radiation of phyla.</title>
        <authorList>
            <person name="Brown C.T."/>
            <person name="Hug L.A."/>
            <person name="Thomas B.C."/>
            <person name="Sharon I."/>
            <person name="Castelle C.J."/>
            <person name="Singh A."/>
            <person name="Wilkins M.J."/>
            <person name="Williams K.H."/>
            <person name="Banfield J.F."/>
        </authorList>
    </citation>
    <scope>NUCLEOTIDE SEQUENCE [LARGE SCALE GENOMIC DNA]</scope>
</reference>
<protein>
    <submittedName>
        <fullName evidence="1">Uncharacterized protein</fullName>
    </submittedName>
</protein>
<dbReference type="AlphaFoldDB" id="A0A0G0FEA4"/>
<evidence type="ECO:0000313" key="2">
    <source>
        <dbReference type="Proteomes" id="UP000034448"/>
    </source>
</evidence>
<dbReference type="Proteomes" id="UP000034448">
    <property type="component" value="Unassembled WGS sequence"/>
</dbReference>
<sequence length="47" mass="5452">MGTTSEARKTVEKLIQMLDIAKDFEDVNLNIKFIILLCGFCLRYENN</sequence>
<name>A0A0G0FEA4_9BACT</name>
<organism evidence="1 2">
    <name type="scientific">Candidatus Daviesbacteria bacterium GW2011_GWA1_36_8</name>
    <dbReference type="NCBI Taxonomy" id="1618417"/>
    <lineage>
        <taxon>Bacteria</taxon>
        <taxon>Candidatus Daviesiibacteriota</taxon>
    </lineage>
</organism>
<gene>
    <name evidence="1" type="ORF">US28_C0003G0006</name>
</gene>
<comment type="caution">
    <text evidence="1">The sequence shown here is derived from an EMBL/GenBank/DDBJ whole genome shotgun (WGS) entry which is preliminary data.</text>
</comment>
<accession>A0A0G0FEA4</accession>
<evidence type="ECO:0000313" key="1">
    <source>
        <dbReference type="EMBL" id="KKQ16242.1"/>
    </source>
</evidence>
<dbReference type="EMBL" id="LBSJ01000003">
    <property type="protein sequence ID" value="KKQ16242.1"/>
    <property type="molecule type" value="Genomic_DNA"/>
</dbReference>
<proteinExistence type="predicted"/>